<protein>
    <submittedName>
        <fullName evidence="2">Uncharacterized protein</fullName>
    </submittedName>
</protein>
<accession>A0AAV7SC86</accession>
<sequence>MEEGSSHPRAWWGLVRAHELGQQVMPPWVLLDPVPGGLPHGELEDEAQDRGSHPDGSPEHDLAGEASPGQPGDLDAP</sequence>
<feature type="region of interest" description="Disordered" evidence="1">
    <location>
        <begin position="31"/>
        <end position="77"/>
    </location>
</feature>
<proteinExistence type="predicted"/>
<keyword evidence="3" id="KW-1185">Reference proteome</keyword>
<organism evidence="2 3">
    <name type="scientific">Pleurodeles waltl</name>
    <name type="common">Iberian ribbed newt</name>
    <dbReference type="NCBI Taxonomy" id="8319"/>
    <lineage>
        <taxon>Eukaryota</taxon>
        <taxon>Metazoa</taxon>
        <taxon>Chordata</taxon>
        <taxon>Craniata</taxon>
        <taxon>Vertebrata</taxon>
        <taxon>Euteleostomi</taxon>
        <taxon>Amphibia</taxon>
        <taxon>Batrachia</taxon>
        <taxon>Caudata</taxon>
        <taxon>Salamandroidea</taxon>
        <taxon>Salamandridae</taxon>
        <taxon>Pleurodelinae</taxon>
        <taxon>Pleurodeles</taxon>
    </lineage>
</organism>
<reference evidence="2" key="1">
    <citation type="journal article" date="2022" name="bioRxiv">
        <title>Sequencing and chromosome-scale assembly of the giantPleurodeles waltlgenome.</title>
        <authorList>
            <person name="Brown T."/>
            <person name="Elewa A."/>
            <person name="Iarovenko S."/>
            <person name="Subramanian E."/>
            <person name="Araus A.J."/>
            <person name="Petzold A."/>
            <person name="Susuki M."/>
            <person name="Suzuki K.-i.T."/>
            <person name="Hayashi T."/>
            <person name="Toyoda A."/>
            <person name="Oliveira C."/>
            <person name="Osipova E."/>
            <person name="Leigh N.D."/>
            <person name="Simon A."/>
            <person name="Yun M.H."/>
        </authorList>
    </citation>
    <scope>NUCLEOTIDE SEQUENCE</scope>
    <source>
        <strain evidence="2">20211129_DDA</strain>
        <tissue evidence="2">Liver</tissue>
    </source>
</reference>
<evidence type="ECO:0000313" key="3">
    <source>
        <dbReference type="Proteomes" id="UP001066276"/>
    </source>
</evidence>
<evidence type="ECO:0000256" key="1">
    <source>
        <dbReference type="SAM" id="MobiDB-lite"/>
    </source>
</evidence>
<dbReference type="Proteomes" id="UP001066276">
    <property type="component" value="Chromosome 4_2"/>
</dbReference>
<feature type="compositionally biased region" description="Basic and acidic residues" evidence="1">
    <location>
        <begin position="48"/>
        <end position="63"/>
    </location>
</feature>
<evidence type="ECO:0000313" key="2">
    <source>
        <dbReference type="EMBL" id="KAJ1161441.1"/>
    </source>
</evidence>
<comment type="caution">
    <text evidence="2">The sequence shown here is derived from an EMBL/GenBank/DDBJ whole genome shotgun (WGS) entry which is preliminary data.</text>
</comment>
<dbReference type="AlphaFoldDB" id="A0AAV7SC86"/>
<gene>
    <name evidence="2" type="ORF">NDU88_001927</name>
</gene>
<dbReference type="EMBL" id="JANPWB010000008">
    <property type="protein sequence ID" value="KAJ1161441.1"/>
    <property type="molecule type" value="Genomic_DNA"/>
</dbReference>
<name>A0AAV7SC86_PLEWA</name>